<evidence type="ECO:0000256" key="2">
    <source>
        <dbReference type="SAM" id="Phobius"/>
    </source>
</evidence>
<gene>
    <name evidence="3" type="ORF">GC097_19820</name>
</gene>
<evidence type="ECO:0000313" key="4">
    <source>
        <dbReference type="Proteomes" id="UP000618579"/>
    </source>
</evidence>
<evidence type="ECO:0000256" key="1">
    <source>
        <dbReference type="SAM" id="Coils"/>
    </source>
</evidence>
<dbReference type="Gene3D" id="2.40.420.20">
    <property type="match status" value="1"/>
</dbReference>
<feature type="coiled-coil region" evidence="1">
    <location>
        <begin position="111"/>
        <end position="171"/>
    </location>
</feature>
<feature type="transmembrane region" description="Helical" evidence="2">
    <location>
        <begin position="16"/>
        <end position="39"/>
    </location>
</feature>
<organism evidence="3 4">
    <name type="scientific">Paenibacillus planticolens</name>
    <dbReference type="NCBI Taxonomy" id="2654976"/>
    <lineage>
        <taxon>Bacteria</taxon>
        <taxon>Bacillati</taxon>
        <taxon>Bacillota</taxon>
        <taxon>Bacilli</taxon>
        <taxon>Bacillales</taxon>
        <taxon>Paenibacillaceae</taxon>
        <taxon>Paenibacillus</taxon>
    </lineage>
</organism>
<dbReference type="PANTHER" id="PTHR30469:SF15">
    <property type="entry name" value="HLYD FAMILY OF SECRETION PROTEINS"/>
    <property type="match status" value="1"/>
</dbReference>
<proteinExistence type="predicted"/>
<dbReference type="SUPFAM" id="SSF111369">
    <property type="entry name" value="HlyD-like secretion proteins"/>
    <property type="match status" value="1"/>
</dbReference>
<keyword evidence="2" id="KW-1133">Transmembrane helix</keyword>
<reference evidence="3 4" key="1">
    <citation type="submission" date="2019-10" db="EMBL/GenBank/DDBJ databases">
        <title>Description of Paenibacillus pedi sp. nov.</title>
        <authorList>
            <person name="Carlier A."/>
            <person name="Qi S."/>
        </authorList>
    </citation>
    <scope>NUCLEOTIDE SEQUENCE [LARGE SCALE GENOMIC DNA]</scope>
    <source>
        <strain evidence="3 4">LMG 31457</strain>
    </source>
</reference>
<comment type="caution">
    <text evidence="3">The sequence shown here is derived from an EMBL/GenBank/DDBJ whole genome shotgun (WGS) entry which is preliminary data.</text>
</comment>
<keyword evidence="2" id="KW-0812">Transmembrane</keyword>
<dbReference type="Proteomes" id="UP000618579">
    <property type="component" value="Unassembled WGS sequence"/>
</dbReference>
<name>A0ABX1ZQ99_9BACL</name>
<keyword evidence="1" id="KW-0175">Coiled coil</keyword>
<accession>A0ABX1ZQ99</accession>
<dbReference type="Gene3D" id="2.40.50.100">
    <property type="match status" value="1"/>
</dbReference>
<keyword evidence="2" id="KW-0472">Membrane</keyword>
<dbReference type="PANTHER" id="PTHR30469">
    <property type="entry name" value="MULTIDRUG RESISTANCE PROTEIN MDTA"/>
    <property type="match status" value="1"/>
</dbReference>
<keyword evidence="4" id="KW-1185">Reference proteome</keyword>
<sequence length="383" mass="41053">MEMNTKNGGQAIHKRWLHLVTVLIITLLGISTLLSNTLYGLTLPKVAVQIVGAGQLVQTFKGSAFLKAIEVREVSGQPGWNVTKVLVQEGDIVKKGQVLVQYNNDEALNLLQTEKNTLNKLLLSMEKLEYDYVQAEHNEDKGNILAAKAAVDSLKLDISQQQKRIQDLNAKWIANQSLFAPCDGKVAGINAKEGMPANAGAPDVRILNTQQGYKIDLLIPTSMAESLLLGETIETQLSGPNNRAVSGKITSLVGAGMGNGSTSGTSGGQDDKQSDMTQMTLSFQDASLVGNERVEVAITKKGPSGGMLVSKTAVRSDPTGSFVYAIEERKGPLGNAFHAVRRKVTVLESNEQAAAVEGLFAQESVIVESSEPLLDGSRVRIVE</sequence>
<protein>
    <submittedName>
        <fullName evidence="3">Biotin/lipoyl-binding protein</fullName>
    </submittedName>
</protein>
<dbReference type="EMBL" id="WHNZ01000042">
    <property type="protein sequence ID" value="NOV02259.1"/>
    <property type="molecule type" value="Genomic_DNA"/>
</dbReference>
<evidence type="ECO:0000313" key="3">
    <source>
        <dbReference type="EMBL" id="NOV02259.1"/>
    </source>
</evidence>